<evidence type="ECO:0000259" key="2">
    <source>
        <dbReference type="SMART" id="SM00355"/>
    </source>
</evidence>
<name>A0AAD4RCH4_9BILA</name>
<feature type="compositionally biased region" description="Polar residues" evidence="1">
    <location>
        <begin position="421"/>
        <end position="431"/>
    </location>
</feature>
<feature type="compositionally biased region" description="Basic and acidic residues" evidence="1">
    <location>
        <begin position="387"/>
        <end position="396"/>
    </location>
</feature>
<dbReference type="AlphaFoldDB" id="A0AAD4RCH4"/>
<dbReference type="EMBL" id="JAKKPZ010000002">
    <property type="protein sequence ID" value="KAI1726063.1"/>
    <property type="molecule type" value="Genomic_DNA"/>
</dbReference>
<reference evidence="3" key="1">
    <citation type="submission" date="2022-01" db="EMBL/GenBank/DDBJ databases">
        <title>Genome Sequence Resource for Two Populations of Ditylenchus destructor, the Migratory Endoparasitic Phytonematode.</title>
        <authorList>
            <person name="Zhang H."/>
            <person name="Lin R."/>
            <person name="Xie B."/>
        </authorList>
    </citation>
    <scope>NUCLEOTIDE SEQUENCE</scope>
    <source>
        <strain evidence="3">BazhouSP</strain>
    </source>
</reference>
<evidence type="ECO:0000256" key="1">
    <source>
        <dbReference type="SAM" id="MobiDB-lite"/>
    </source>
</evidence>
<feature type="region of interest" description="Disordered" evidence="1">
    <location>
        <begin position="283"/>
        <end position="305"/>
    </location>
</feature>
<dbReference type="Gene3D" id="3.30.160.60">
    <property type="entry name" value="Classic Zinc Finger"/>
    <property type="match status" value="1"/>
</dbReference>
<comment type="caution">
    <text evidence="3">The sequence shown here is derived from an EMBL/GenBank/DDBJ whole genome shotgun (WGS) entry which is preliminary data.</text>
</comment>
<sequence>MSRPRGSKLWAFYSGNLGCLCPREGPPSNKKGVHLAGCARPSAQLTTIRTKKNDMLFCVECDPKAEKERTFSNVNDLEVHLIKAHFKIHIYECSECPDARFPTEFSLVHHYTSTHRSTDNFEIKYNLDHESIAIRQRIQQSLLESQCGIGRLNRSISPSIDGSASSVVVNSASQFTGAETTTAKDKQTDGFVWLDNEIAEKDLINASITEHSRINATYSTASTIPILFKSPLKRRTTATNFSNSPLSNNVAKIAKTLLPGEATDSEQNGLQLLEQISEARRQQKKTSMCQSKTDQDESGWTVDSSQYGDNIQEFVPRRSSRRSVPRIIYQEESCIKAKKRKRSRANTPVPNRVTLMSGDRLEYDTKYKTRRRQLDDRRSVPPEISNSEEKCKDRKSISKKMRASTPAPARSRSRASSTAPQISDSSSSTTNDVADMLKQFWQFIREEKYNADK</sequence>
<proteinExistence type="predicted"/>
<dbReference type="InterPro" id="IPR055987">
    <property type="entry name" value="DUF7565"/>
</dbReference>
<feature type="domain" description="C2H2-type" evidence="2">
    <location>
        <begin position="91"/>
        <end position="115"/>
    </location>
</feature>
<accession>A0AAD4RCH4</accession>
<keyword evidence="4" id="KW-1185">Reference proteome</keyword>
<protein>
    <submittedName>
        <fullName evidence="3">Zinc finger putative Transcription Factor family</fullName>
    </submittedName>
</protein>
<dbReference type="Pfam" id="PF24446">
    <property type="entry name" value="DUF7565"/>
    <property type="match status" value="1"/>
</dbReference>
<feature type="region of interest" description="Disordered" evidence="1">
    <location>
        <begin position="335"/>
        <end position="431"/>
    </location>
</feature>
<dbReference type="InterPro" id="IPR013087">
    <property type="entry name" value="Znf_C2H2_type"/>
</dbReference>
<evidence type="ECO:0000313" key="4">
    <source>
        <dbReference type="Proteomes" id="UP001201812"/>
    </source>
</evidence>
<evidence type="ECO:0000313" key="3">
    <source>
        <dbReference type="EMBL" id="KAI1726063.1"/>
    </source>
</evidence>
<gene>
    <name evidence="3" type="ORF">DdX_02757</name>
</gene>
<organism evidence="3 4">
    <name type="scientific">Ditylenchus destructor</name>
    <dbReference type="NCBI Taxonomy" id="166010"/>
    <lineage>
        <taxon>Eukaryota</taxon>
        <taxon>Metazoa</taxon>
        <taxon>Ecdysozoa</taxon>
        <taxon>Nematoda</taxon>
        <taxon>Chromadorea</taxon>
        <taxon>Rhabditida</taxon>
        <taxon>Tylenchina</taxon>
        <taxon>Tylenchomorpha</taxon>
        <taxon>Sphaerularioidea</taxon>
        <taxon>Anguinidae</taxon>
        <taxon>Anguininae</taxon>
        <taxon>Ditylenchus</taxon>
    </lineage>
</organism>
<feature type="compositionally biased region" description="Low complexity" evidence="1">
    <location>
        <begin position="403"/>
        <end position="420"/>
    </location>
</feature>
<feature type="compositionally biased region" description="Basic and acidic residues" evidence="1">
    <location>
        <begin position="359"/>
        <end position="380"/>
    </location>
</feature>
<dbReference type="Proteomes" id="UP001201812">
    <property type="component" value="Unassembled WGS sequence"/>
</dbReference>
<feature type="domain" description="C2H2-type" evidence="2">
    <location>
        <begin position="56"/>
        <end position="85"/>
    </location>
</feature>
<dbReference type="SMART" id="SM00355">
    <property type="entry name" value="ZnF_C2H2"/>
    <property type="match status" value="2"/>
</dbReference>